<dbReference type="EMBL" id="CM047944">
    <property type="protein sequence ID" value="KAI9899003.1"/>
    <property type="molecule type" value="Genomic_DNA"/>
</dbReference>
<sequence>MGWWPFSGSSDPVSKLDPKLREFLEKESPKYESQPGSKPSPRAETQNAPDSVNKKTTTTVGAGGSESQNRGVPSESLYQDGRYAHLWKNYRPQSDVEAEGASDHDRLASVYEDFQERKNGIQRAALENCSGQQEEWTNCMKHGRIEDQLQMCRHQVRRFEKCFSTQSRFLRALGYGSTPGRSLVIEEDIQMHADALYQRVLEHEKAVEAAREAGIPPPIFNPVVPQRPAAGGAAVQLNGGAPAEAQPSPELQKQWREQLDALPEEERAAEEAALRADLQSKTDVARHLRQHWDAKAEERRALNGGRPTVLDQVQGFFRGGK</sequence>
<evidence type="ECO:0000313" key="1">
    <source>
        <dbReference type="EMBL" id="KAI9899003.1"/>
    </source>
</evidence>
<proteinExistence type="predicted"/>
<protein>
    <submittedName>
        <fullName evidence="1">Uncharacterized protein</fullName>
    </submittedName>
</protein>
<gene>
    <name evidence="1" type="ORF">N3K66_005464</name>
</gene>
<evidence type="ECO:0000313" key="2">
    <source>
        <dbReference type="Proteomes" id="UP001163324"/>
    </source>
</evidence>
<accession>A0ACC0UXY6</accession>
<dbReference type="Proteomes" id="UP001163324">
    <property type="component" value="Chromosome 5"/>
</dbReference>
<keyword evidence="2" id="KW-1185">Reference proteome</keyword>
<name>A0ACC0UXY6_9HYPO</name>
<comment type="caution">
    <text evidence="1">The sequence shown here is derived from an EMBL/GenBank/DDBJ whole genome shotgun (WGS) entry which is preliminary data.</text>
</comment>
<organism evidence="1 2">
    <name type="scientific">Trichothecium roseum</name>
    <dbReference type="NCBI Taxonomy" id="47278"/>
    <lineage>
        <taxon>Eukaryota</taxon>
        <taxon>Fungi</taxon>
        <taxon>Dikarya</taxon>
        <taxon>Ascomycota</taxon>
        <taxon>Pezizomycotina</taxon>
        <taxon>Sordariomycetes</taxon>
        <taxon>Hypocreomycetidae</taxon>
        <taxon>Hypocreales</taxon>
        <taxon>Hypocreales incertae sedis</taxon>
        <taxon>Trichothecium</taxon>
    </lineage>
</organism>
<reference evidence="1" key="1">
    <citation type="submission" date="2022-10" db="EMBL/GenBank/DDBJ databases">
        <title>Complete Genome of Trichothecium roseum strain YXFP-22015, a Plant Pathogen Isolated from Citrus.</title>
        <authorList>
            <person name="Wang Y."/>
            <person name="Zhu L."/>
        </authorList>
    </citation>
    <scope>NUCLEOTIDE SEQUENCE</scope>
    <source>
        <strain evidence="1">YXFP-22015</strain>
    </source>
</reference>